<gene>
    <name evidence="2" type="ORF">ACGFZB_06815</name>
</gene>
<evidence type="ECO:0000313" key="2">
    <source>
        <dbReference type="EMBL" id="MFG3010157.1"/>
    </source>
</evidence>
<dbReference type="Pfam" id="PF00903">
    <property type="entry name" value="Glyoxalase"/>
    <property type="match status" value="1"/>
</dbReference>
<keyword evidence="3" id="KW-1185">Reference proteome</keyword>
<proteinExistence type="predicted"/>
<organism evidence="2 3">
    <name type="scientific">Streptomyces cinerochromogenes</name>
    <dbReference type="NCBI Taxonomy" id="66422"/>
    <lineage>
        <taxon>Bacteria</taxon>
        <taxon>Bacillati</taxon>
        <taxon>Actinomycetota</taxon>
        <taxon>Actinomycetes</taxon>
        <taxon>Kitasatosporales</taxon>
        <taxon>Streptomycetaceae</taxon>
        <taxon>Streptomyces</taxon>
    </lineage>
</organism>
<evidence type="ECO:0000259" key="1">
    <source>
        <dbReference type="PROSITE" id="PS51819"/>
    </source>
</evidence>
<dbReference type="Proteomes" id="UP001604267">
    <property type="component" value="Unassembled WGS sequence"/>
</dbReference>
<dbReference type="InterPro" id="IPR029068">
    <property type="entry name" value="Glyas_Bleomycin-R_OHBP_Dase"/>
</dbReference>
<feature type="domain" description="VOC" evidence="1">
    <location>
        <begin position="4"/>
        <end position="124"/>
    </location>
</feature>
<dbReference type="PROSITE" id="PS51819">
    <property type="entry name" value="VOC"/>
    <property type="match status" value="1"/>
</dbReference>
<protein>
    <submittedName>
        <fullName evidence="2">VOC family protein</fullName>
    </submittedName>
</protein>
<dbReference type="PANTHER" id="PTHR36437">
    <property type="entry name" value="GLYOXALASE/BLEOMYCIN RESISTANCE PROTEIN/DIOXYGENASE"/>
    <property type="match status" value="1"/>
</dbReference>
<comment type="caution">
    <text evidence="2">The sequence shown here is derived from an EMBL/GenBank/DDBJ whole genome shotgun (WGS) entry which is preliminary data.</text>
</comment>
<sequence length="132" mass="14428">MLKNLMYVTVYVTDQDRALAFYTEGLGLQKRIDYTGPDGRFLTVAAGDDPVEIILWPGGQGQGQGQADVVPGPVFLESDDLVEEFKVLRSRGVEFDQPEPVPYPFGVRVTAVDPDGNRIELRQRGGGRGGDS</sequence>
<name>A0ABW7AZ42_9ACTN</name>
<dbReference type="EMBL" id="JBICYV010000003">
    <property type="protein sequence ID" value="MFG3010157.1"/>
    <property type="molecule type" value="Genomic_DNA"/>
</dbReference>
<dbReference type="PANTHER" id="PTHR36437:SF2">
    <property type="entry name" value="GLYOXALASE_BLEOMYCIN RESISTANCE PROTEIN_DIOXYGENASE"/>
    <property type="match status" value="1"/>
</dbReference>
<evidence type="ECO:0000313" key="3">
    <source>
        <dbReference type="Proteomes" id="UP001604267"/>
    </source>
</evidence>
<reference evidence="2 3" key="1">
    <citation type="submission" date="2024-10" db="EMBL/GenBank/DDBJ databases">
        <title>The Natural Products Discovery Center: Release of the First 8490 Sequenced Strains for Exploring Actinobacteria Biosynthetic Diversity.</title>
        <authorList>
            <person name="Kalkreuter E."/>
            <person name="Kautsar S.A."/>
            <person name="Yang D."/>
            <person name="Bader C.D."/>
            <person name="Teijaro C.N."/>
            <person name="Fluegel L."/>
            <person name="Davis C.M."/>
            <person name="Simpson J.R."/>
            <person name="Lauterbach L."/>
            <person name="Steele A.D."/>
            <person name="Gui C."/>
            <person name="Meng S."/>
            <person name="Li G."/>
            <person name="Viehrig K."/>
            <person name="Ye F."/>
            <person name="Su P."/>
            <person name="Kiefer A.F."/>
            <person name="Nichols A."/>
            <person name="Cepeda A.J."/>
            <person name="Yan W."/>
            <person name="Fan B."/>
            <person name="Jiang Y."/>
            <person name="Adhikari A."/>
            <person name="Zheng C.-J."/>
            <person name="Schuster L."/>
            <person name="Cowan T.M."/>
            <person name="Smanski M.J."/>
            <person name="Chevrette M.G."/>
            <person name="De Carvalho L.P.S."/>
            <person name="Shen B."/>
        </authorList>
    </citation>
    <scope>NUCLEOTIDE SEQUENCE [LARGE SCALE GENOMIC DNA]</scope>
    <source>
        <strain evidence="2 3">NPDC048320</strain>
    </source>
</reference>
<dbReference type="SUPFAM" id="SSF54593">
    <property type="entry name" value="Glyoxalase/Bleomycin resistance protein/Dihydroxybiphenyl dioxygenase"/>
    <property type="match status" value="1"/>
</dbReference>
<accession>A0ABW7AZ42</accession>
<dbReference type="Gene3D" id="3.10.180.10">
    <property type="entry name" value="2,3-Dihydroxybiphenyl 1,2-Dioxygenase, domain 1"/>
    <property type="match status" value="1"/>
</dbReference>
<dbReference type="RefSeq" id="WP_392816196.1">
    <property type="nucleotide sequence ID" value="NZ_JBICYV010000003.1"/>
</dbReference>
<dbReference type="InterPro" id="IPR004360">
    <property type="entry name" value="Glyas_Fos-R_dOase_dom"/>
</dbReference>
<dbReference type="InterPro" id="IPR037523">
    <property type="entry name" value="VOC_core"/>
</dbReference>